<reference evidence="10" key="1">
    <citation type="submission" date="2018-03" db="EMBL/GenBank/DDBJ databases">
        <title>Genome sequencing of Melaminivora sp. strain SC2-7.</title>
        <authorList>
            <person name="Kim S.-J."/>
            <person name="Heo J."/>
            <person name="Ahn J.-H."/>
            <person name="Kwon S.-W."/>
        </authorList>
    </citation>
    <scope>NUCLEOTIDE SEQUENCE [LARGE SCALE GENOMIC DNA]</scope>
    <source>
        <strain evidence="10">SC2-7</strain>
    </source>
</reference>
<gene>
    <name evidence="9" type="ORF">C7H73_07375</name>
</gene>
<dbReference type="Gene3D" id="3.20.20.70">
    <property type="entry name" value="Aldolase class I"/>
    <property type="match status" value="1"/>
</dbReference>
<protein>
    <recommendedName>
        <fullName evidence="5">2-dehydro-3-deoxy-phosphogluconate aldolase</fullName>
        <ecNumber evidence="5">4.1.2.14</ecNumber>
    </recommendedName>
</protein>
<evidence type="ECO:0000256" key="8">
    <source>
        <dbReference type="ARBA" id="ARBA00023277"/>
    </source>
</evidence>
<dbReference type="NCBIfam" id="TIGR01182">
    <property type="entry name" value="eda"/>
    <property type="match status" value="1"/>
</dbReference>
<evidence type="ECO:0000256" key="7">
    <source>
        <dbReference type="ARBA" id="ARBA00023270"/>
    </source>
</evidence>
<dbReference type="NCBIfam" id="NF004325">
    <property type="entry name" value="PRK05718.1"/>
    <property type="match status" value="1"/>
</dbReference>
<evidence type="ECO:0000256" key="5">
    <source>
        <dbReference type="ARBA" id="ARBA00013063"/>
    </source>
</evidence>
<evidence type="ECO:0000313" key="9">
    <source>
        <dbReference type="EMBL" id="AVP57505.1"/>
    </source>
</evidence>
<comment type="subunit">
    <text evidence="4">Homotrimer.</text>
</comment>
<dbReference type="InterPro" id="IPR000887">
    <property type="entry name" value="Aldlse_KDPG_KHG"/>
</dbReference>
<dbReference type="AlphaFoldDB" id="A0A2P1NKD9"/>
<dbReference type="GO" id="GO:0008675">
    <property type="term" value="F:2-dehydro-3-deoxy-phosphogluconate aldolase activity"/>
    <property type="evidence" value="ECO:0007669"/>
    <property type="project" value="UniProtKB-EC"/>
</dbReference>
<name>A0A2P1NKD9_9BURK</name>
<dbReference type="OrthoDB" id="9805177at2"/>
<keyword evidence="8" id="KW-0119">Carbohydrate metabolism</keyword>
<keyword evidence="6 9" id="KW-0456">Lyase</keyword>
<dbReference type="Pfam" id="PF01081">
    <property type="entry name" value="Aldolase"/>
    <property type="match status" value="1"/>
</dbReference>
<dbReference type="InterPro" id="IPR013785">
    <property type="entry name" value="Aldolase_TIM"/>
</dbReference>
<dbReference type="SUPFAM" id="SSF51569">
    <property type="entry name" value="Aldolase"/>
    <property type="match status" value="1"/>
</dbReference>
<organism evidence="9 10">
    <name type="scientific">Pulveribacter suum</name>
    <dbReference type="NCBI Taxonomy" id="2116657"/>
    <lineage>
        <taxon>Bacteria</taxon>
        <taxon>Pseudomonadati</taxon>
        <taxon>Pseudomonadota</taxon>
        <taxon>Betaproteobacteria</taxon>
        <taxon>Burkholderiales</taxon>
        <taxon>Comamonadaceae</taxon>
        <taxon>Pulveribacter</taxon>
    </lineage>
</organism>
<comment type="similarity">
    <text evidence="3">Belongs to the KHG/KDPG aldolase family.</text>
</comment>
<accession>A0A2P1NKD9</accession>
<evidence type="ECO:0000256" key="4">
    <source>
        <dbReference type="ARBA" id="ARBA00011233"/>
    </source>
</evidence>
<comment type="catalytic activity">
    <reaction evidence="1">
        <text>2-dehydro-3-deoxy-6-phospho-D-gluconate = D-glyceraldehyde 3-phosphate + pyruvate</text>
        <dbReference type="Rhea" id="RHEA:17089"/>
        <dbReference type="ChEBI" id="CHEBI:15361"/>
        <dbReference type="ChEBI" id="CHEBI:57569"/>
        <dbReference type="ChEBI" id="CHEBI:59776"/>
        <dbReference type="EC" id="4.1.2.14"/>
    </reaction>
</comment>
<dbReference type="PROSITE" id="PS00159">
    <property type="entry name" value="ALDOLASE_KDPG_KHG_1"/>
    <property type="match status" value="1"/>
</dbReference>
<evidence type="ECO:0000256" key="3">
    <source>
        <dbReference type="ARBA" id="ARBA00006906"/>
    </source>
</evidence>
<keyword evidence="10" id="KW-1185">Reference proteome</keyword>
<sequence>MSHPTAPLTAEDVVQDAPVIPVIVLDEPRHAVPLARALVAGGIRMLEVTLRTPAALACIEAIARDVPAAVVGAGTARSAADVQAAARAGSRFIVSPGYVPALGQACRDAGLPLLPGVATASEIMAAGADGLRVLKFFPAMAAGGVPLLKSWHGPFGDVRFCPTGGVSAGNAAQLLALPNVACVGGSWLTPAQLLAEGDWAGIEALARQAAALRG</sequence>
<evidence type="ECO:0000313" key="10">
    <source>
        <dbReference type="Proteomes" id="UP000241829"/>
    </source>
</evidence>
<evidence type="ECO:0000256" key="6">
    <source>
        <dbReference type="ARBA" id="ARBA00023239"/>
    </source>
</evidence>
<dbReference type="RefSeq" id="WP_106846058.1">
    <property type="nucleotide sequence ID" value="NZ_CP027792.1"/>
</dbReference>
<dbReference type="InterPro" id="IPR031337">
    <property type="entry name" value="KDPG/KHG_AS_1"/>
</dbReference>
<dbReference type="EC" id="4.1.2.14" evidence="5"/>
<evidence type="ECO:0000256" key="1">
    <source>
        <dbReference type="ARBA" id="ARBA00000654"/>
    </source>
</evidence>
<evidence type="ECO:0000256" key="2">
    <source>
        <dbReference type="ARBA" id="ARBA00004736"/>
    </source>
</evidence>
<dbReference type="KEGG" id="melm:C7H73_07375"/>
<dbReference type="PANTHER" id="PTHR30246:SF1">
    <property type="entry name" value="2-DEHYDRO-3-DEOXY-6-PHOSPHOGALACTONATE ALDOLASE-RELATED"/>
    <property type="match status" value="1"/>
</dbReference>
<keyword evidence="7" id="KW-0704">Schiff base</keyword>
<comment type="pathway">
    <text evidence="2">Carbohydrate acid metabolism; 2-dehydro-3-deoxy-D-gluconate degradation; D-glyceraldehyde 3-phosphate and pyruvate from 2-dehydro-3-deoxy-D-gluconate: step 2/2.</text>
</comment>
<dbReference type="CDD" id="cd00452">
    <property type="entry name" value="KDPG_aldolase"/>
    <property type="match status" value="1"/>
</dbReference>
<dbReference type="PROSITE" id="PS00160">
    <property type="entry name" value="ALDOLASE_KDPG_KHG_2"/>
    <property type="match status" value="1"/>
</dbReference>
<proteinExistence type="inferred from homology"/>
<dbReference type="InterPro" id="IPR031338">
    <property type="entry name" value="KDPG/KHG_AS_2"/>
</dbReference>
<dbReference type="PANTHER" id="PTHR30246">
    <property type="entry name" value="2-KETO-3-DEOXY-6-PHOSPHOGLUCONATE ALDOLASE"/>
    <property type="match status" value="1"/>
</dbReference>
<dbReference type="EMBL" id="CP027792">
    <property type="protein sequence ID" value="AVP57505.1"/>
    <property type="molecule type" value="Genomic_DNA"/>
</dbReference>
<dbReference type="Proteomes" id="UP000241829">
    <property type="component" value="Chromosome"/>
</dbReference>